<evidence type="ECO:0000256" key="4">
    <source>
        <dbReference type="ARBA" id="ARBA00022490"/>
    </source>
</evidence>
<dbReference type="RefSeq" id="WP_020074593.1">
    <property type="nucleotide sequence ID" value="NZ_SVNY01000007.1"/>
</dbReference>
<comment type="subunit">
    <text evidence="10">Forms a ring-shaped head-to-tail homodimer around DNA.</text>
</comment>
<evidence type="ECO:0000313" key="15">
    <source>
        <dbReference type="Proteomes" id="UP000754750"/>
    </source>
</evidence>
<dbReference type="GO" id="GO:0005737">
    <property type="term" value="C:cytoplasm"/>
    <property type="evidence" value="ECO:0007669"/>
    <property type="project" value="UniProtKB-SubCell"/>
</dbReference>
<evidence type="ECO:0000256" key="7">
    <source>
        <dbReference type="ARBA" id="ARBA00022705"/>
    </source>
</evidence>
<dbReference type="InterPro" id="IPR046938">
    <property type="entry name" value="DNA_clamp_sf"/>
</dbReference>
<dbReference type="InterPro" id="IPR001001">
    <property type="entry name" value="DNA_polIII_beta"/>
</dbReference>
<dbReference type="Pfam" id="PF02767">
    <property type="entry name" value="DNA_pol3_beta_2"/>
    <property type="match status" value="1"/>
</dbReference>
<dbReference type="Proteomes" id="UP000754750">
    <property type="component" value="Unassembled WGS sequence"/>
</dbReference>
<comment type="function">
    <text evidence="10">Confers DNA tethering and processivity to DNA polymerases and other proteins. Acts as a clamp, forming a ring around DNA (a reaction catalyzed by the clamp-loading complex) which diffuses in an ATP-independent manner freely and bidirectionally along dsDNA. Initially characterized for its ability to contact the catalytic subunit of DNA polymerase III (Pol III), a complex, multichain enzyme responsible for most of the replicative synthesis in bacteria; Pol III exhibits 3'-5' exonuclease proofreading activity. The beta chain is required for initiation of replication as well as for processivity of DNA replication.</text>
</comment>
<evidence type="ECO:0000256" key="9">
    <source>
        <dbReference type="ARBA" id="ARBA00023125"/>
    </source>
</evidence>
<evidence type="ECO:0000256" key="6">
    <source>
        <dbReference type="ARBA" id="ARBA00022695"/>
    </source>
</evidence>
<dbReference type="InterPro" id="IPR022637">
    <property type="entry name" value="DNA_polIII_beta_cen"/>
</dbReference>
<dbReference type="GO" id="GO:0006271">
    <property type="term" value="P:DNA strand elongation involved in DNA replication"/>
    <property type="evidence" value="ECO:0007669"/>
    <property type="project" value="TreeGrafter"/>
</dbReference>
<dbReference type="SMART" id="SM00480">
    <property type="entry name" value="POL3Bc"/>
    <property type="match status" value="1"/>
</dbReference>
<keyword evidence="4 10" id="KW-0963">Cytoplasm</keyword>
<evidence type="ECO:0000256" key="10">
    <source>
        <dbReference type="PIRNR" id="PIRNR000804"/>
    </source>
</evidence>
<comment type="subcellular location">
    <subcellularLocation>
        <location evidence="1 10">Cytoplasm</location>
    </subcellularLocation>
</comment>
<dbReference type="SUPFAM" id="SSF55979">
    <property type="entry name" value="DNA clamp"/>
    <property type="match status" value="3"/>
</dbReference>
<keyword evidence="7 10" id="KW-0235">DNA replication</keyword>
<dbReference type="Pfam" id="PF00712">
    <property type="entry name" value="DNA_pol3_beta"/>
    <property type="match status" value="1"/>
</dbReference>
<evidence type="ECO:0000259" key="13">
    <source>
        <dbReference type="Pfam" id="PF02768"/>
    </source>
</evidence>
<name>A0A928KYF7_9FIRM</name>
<dbReference type="AlphaFoldDB" id="A0A928KYF7"/>
<keyword evidence="5 10" id="KW-0808">Transferase</keyword>
<dbReference type="PIRSF" id="PIRSF000804">
    <property type="entry name" value="DNA_pol_III_b"/>
    <property type="match status" value="1"/>
</dbReference>
<dbReference type="GO" id="GO:0003677">
    <property type="term" value="F:DNA binding"/>
    <property type="evidence" value="ECO:0007669"/>
    <property type="project" value="UniProtKB-UniRule"/>
</dbReference>
<keyword evidence="9" id="KW-0238">DNA-binding</keyword>
<dbReference type="Gene3D" id="3.10.150.10">
    <property type="entry name" value="DNA Polymerase III, subunit A, domain 2"/>
    <property type="match status" value="1"/>
</dbReference>
<dbReference type="Gene3D" id="3.70.10.10">
    <property type="match status" value="1"/>
</dbReference>
<keyword evidence="6 10" id="KW-0548">Nucleotidyltransferase</keyword>
<dbReference type="CDD" id="cd00140">
    <property type="entry name" value="beta_clamp"/>
    <property type="match status" value="1"/>
</dbReference>
<organism evidence="14 15">
    <name type="scientific">Faecalispora sporosphaeroides</name>
    <dbReference type="NCBI Taxonomy" id="1549"/>
    <lineage>
        <taxon>Bacteria</taxon>
        <taxon>Bacillati</taxon>
        <taxon>Bacillota</taxon>
        <taxon>Clostridia</taxon>
        <taxon>Eubacteriales</taxon>
        <taxon>Oscillospiraceae</taxon>
        <taxon>Faecalispora</taxon>
    </lineage>
</organism>
<keyword evidence="8 10" id="KW-0239">DNA-directed DNA polymerase</keyword>
<dbReference type="GO" id="GO:0009360">
    <property type="term" value="C:DNA polymerase III complex"/>
    <property type="evidence" value="ECO:0007669"/>
    <property type="project" value="InterPro"/>
</dbReference>
<evidence type="ECO:0000256" key="1">
    <source>
        <dbReference type="ARBA" id="ARBA00004496"/>
    </source>
</evidence>
<comment type="similarity">
    <text evidence="2 10">Belongs to the beta sliding clamp family.</text>
</comment>
<proteinExistence type="inferred from homology"/>
<feature type="domain" description="DNA polymerase III beta sliding clamp N-terminal" evidence="11">
    <location>
        <begin position="1"/>
        <end position="119"/>
    </location>
</feature>
<dbReference type="PANTHER" id="PTHR30478">
    <property type="entry name" value="DNA POLYMERASE III SUBUNIT BETA"/>
    <property type="match status" value="1"/>
</dbReference>
<dbReference type="PANTHER" id="PTHR30478:SF0">
    <property type="entry name" value="BETA SLIDING CLAMP"/>
    <property type="match status" value="1"/>
</dbReference>
<evidence type="ECO:0000259" key="11">
    <source>
        <dbReference type="Pfam" id="PF00712"/>
    </source>
</evidence>
<dbReference type="InterPro" id="IPR022635">
    <property type="entry name" value="DNA_polIII_beta_C"/>
</dbReference>
<evidence type="ECO:0000256" key="3">
    <source>
        <dbReference type="ARBA" id="ARBA00021035"/>
    </source>
</evidence>
<protein>
    <recommendedName>
        <fullName evidence="3 10">Beta sliding clamp</fullName>
    </recommendedName>
</protein>
<reference evidence="14" key="1">
    <citation type="submission" date="2019-04" db="EMBL/GenBank/DDBJ databases">
        <title>Evolution of Biomass-Degrading Anaerobic Consortia Revealed by Metagenomics.</title>
        <authorList>
            <person name="Peng X."/>
        </authorList>
    </citation>
    <scope>NUCLEOTIDE SEQUENCE</scope>
    <source>
        <strain evidence="14">SIG551</strain>
    </source>
</reference>
<dbReference type="NCBIfam" id="TIGR00663">
    <property type="entry name" value="dnan"/>
    <property type="match status" value="1"/>
</dbReference>
<dbReference type="Pfam" id="PF02768">
    <property type="entry name" value="DNA_pol3_beta_3"/>
    <property type="match status" value="1"/>
</dbReference>
<dbReference type="GO" id="GO:0003887">
    <property type="term" value="F:DNA-directed DNA polymerase activity"/>
    <property type="evidence" value="ECO:0007669"/>
    <property type="project" value="UniProtKB-UniRule"/>
</dbReference>
<evidence type="ECO:0000256" key="2">
    <source>
        <dbReference type="ARBA" id="ARBA00010752"/>
    </source>
</evidence>
<comment type="caution">
    <text evidence="14">The sequence shown here is derived from an EMBL/GenBank/DDBJ whole genome shotgun (WGS) entry which is preliminary data.</text>
</comment>
<evidence type="ECO:0000313" key="14">
    <source>
        <dbReference type="EMBL" id="MBE6834381.1"/>
    </source>
</evidence>
<feature type="domain" description="DNA polymerase III beta sliding clamp C-terminal" evidence="13">
    <location>
        <begin position="244"/>
        <end position="363"/>
    </location>
</feature>
<dbReference type="GO" id="GO:0008408">
    <property type="term" value="F:3'-5' exonuclease activity"/>
    <property type="evidence" value="ECO:0007669"/>
    <property type="project" value="InterPro"/>
</dbReference>
<evidence type="ECO:0000256" key="8">
    <source>
        <dbReference type="ARBA" id="ARBA00022932"/>
    </source>
</evidence>
<dbReference type="InterPro" id="IPR022634">
    <property type="entry name" value="DNA_polIII_beta_N"/>
</dbReference>
<accession>A0A928KYF7</accession>
<evidence type="ECO:0000259" key="12">
    <source>
        <dbReference type="Pfam" id="PF02767"/>
    </source>
</evidence>
<dbReference type="EMBL" id="SVNY01000007">
    <property type="protein sequence ID" value="MBE6834381.1"/>
    <property type="molecule type" value="Genomic_DNA"/>
</dbReference>
<sequence>MKILCDRKELVEAVLNIQRAVSSKSSIPALEGILLQTKGSDLFLCGYDLEMGMTTTLPAKVEQAGSVVLSARLFGDIVRRLPGDDVSLSVDEKNVASILSGASEFSIAGIPAEEYPELPSVSGETSIEVPNGILKSMIRQTLFAVSESDMKPVHTGTLFELSENRLCLISVDGYRLAVREEPIACDQDTSFVVPGKTLSEVLKLLPDNEENLALSIGRRHILFQIGSYTLISRLLEGDFLDYRAAIPASHTTEILVKTRTFIESVERVSLLITDRLKSPLRCVFDDNRIQLSCSTAIGRASDELEAQSTGGTIEMGFNNRYLLDALRNTECDEVKIQLSGALSPMKVVPKDGGSFLFLVLPVRLKSGV</sequence>
<evidence type="ECO:0000256" key="5">
    <source>
        <dbReference type="ARBA" id="ARBA00022679"/>
    </source>
</evidence>
<feature type="domain" description="DNA polymerase III beta sliding clamp central" evidence="12">
    <location>
        <begin position="129"/>
        <end position="239"/>
    </location>
</feature>
<gene>
    <name evidence="14" type="primary">dnaN</name>
    <name evidence="14" type="ORF">E7512_12540</name>
</gene>